<feature type="transmembrane region" description="Helical" evidence="1">
    <location>
        <begin position="379"/>
        <end position="397"/>
    </location>
</feature>
<reference evidence="2" key="1">
    <citation type="journal article" date="2023" name="Mol. Phylogenet. Evol.">
        <title>Genome-scale phylogeny and comparative genomics of the fungal order Sordariales.</title>
        <authorList>
            <person name="Hensen N."/>
            <person name="Bonometti L."/>
            <person name="Westerberg I."/>
            <person name="Brannstrom I.O."/>
            <person name="Guillou S."/>
            <person name="Cros-Aarteil S."/>
            <person name="Calhoun S."/>
            <person name="Haridas S."/>
            <person name="Kuo A."/>
            <person name="Mondo S."/>
            <person name="Pangilinan J."/>
            <person name="Riley R."/>
            <person name="LaButti K."/>
            <person name="Andreopoulos B."/>
            <person name="Lipzen A."/>
            <person name="Chen C."/>
            <person name="Yan M."/>
            <person name="Daum C."/>
            <person name="Ng V."/>
            <person name="Clum A."/>
            <person name="Steindorff A."/>
            <person name="Ohm R.A."/>
            <person name="Martin F."/>
            <person name="Silar P."/>
            <person name="Natvig D.O."/>
            <person name="Lalanne C."/>
            <person name="Gautier V."/>
            <person name="Ament-Velasquez S.L."/>
            <person name="Kruys A."/>
            <person name="Hutchinson M.I."/>
            <person name="Powell A.J."/>
            <person name="Barry K."/>
            <person name="Miller A.N."/>
            <person name="Grigoriev I.V."/>
            <person name="Debuchy R."/>
            <person name="Gladieux P."/>
            <person name="Hiltunen Thoren M."/>
            <person name="Johannesson H."/>
        </authorList>
    </citation>
    <scope>NUCLEOTIDE SEQUENCE</scope>
    <source>
        <strain evidence="2">CBS 118394</strain>
    </source>
</reference>
<keyword evidence="1" id="KW-1133">Transmembrane helix</keyword>
<gene>
    <name evidence="2" type="ORF">B0H66DRAFT_546202</name>
</gene>
<dbReference type="Gene3D" id="1.20.58.340">
    <property type="entry name" value="Magnesium transport protein CorA, transmembrane region"/>
    <property type="match status" value="1"/>
</dbReference>
<dbReference type="Proteomes" id="UP001283341">
    <property type="component" value="Unassembled WGS sequence"/>
</dbReference>
<evidence type="ECO:0000256" key="1">
    <source>
        <dbReference type="SAM" id="Phobius"/>
    </source>
</evidence>
<feature type="transmembrane region" description="Helical" evidence="1">
    <location>
        <begin position="417"/>
        <end position="438"/>
    </location>
</feature>
<reference evidence="2" key="2">
    <citation type="submission" date="2023-06" db="EMBL/GenBank/DDBJ databases">
        <authorList>
            <consortium name="Lawrence Berkeley National Laboratory"/>
            <person name="Haridas S."/>
            <person name="Hensen N."/>
            <person name="Bonometti L."/>
            <person name="Westerberg I."/>
            <person name="Brannstrom I.O."/>
            <person name="Guillou S."/>
            <person name="Cros-Aarteil S."/>
            <person name="Calhoun S."/>
            <person name="Kuo A."/>
            <person name="Mondo S."/>
            <person name="Pangilinan J."/>
            <person name="Riley R."/>
            <person name="Labutti K."/>
            <person name="Andreopoulos B."/>
            <person name="Lipzen A."/>
            <person name="Chen C."/>
            <person name="Yanf M."/>
            <person name="Daum C."/>
            <person name="Ng V."/>
            <person name="Clum A."/>
            <person name="Steindorff A."/>
            <person name="Ohm R."/>
            <person name="Martin F."/>
            <person name="Silar P."/>
            <person name="Natvig D."/>
            <person name="Lalanne C."/>
            <person name="Gautier V."/>
            <person name="Ament-Velasquez S.L."/>
            <person name="Kruys A."/>
            <person name="Hutchinson M.I."/>
            <person name="Powell A.J."/>
            <person name="Barry K."/>
            <person name="Miller A.N."/>
            <person name="Grigoriev I.V."/>
            <person name="Debuchy R."/>
            <person name="Gladieux P."/>
            <person name="Thoren M.H."/>
            <person name="Johannesson H."/>
        </authorList>
    </citation>
    <scope>NUCLEOTIDE SEQUENCE</scope>
    <source>
        <strain evidence="2">CBS 118394</strain>
    </source>
</reference>
<evidence type="ECO:0000313" key="2">
    <source>
        <dbReference type="EMBL" id="KAK3331281.1"/>
    </source>
</evidence>
<keyword evidence="3" id="KW-1185">Reference proteome</keyword>
<dbReference type="AlphaFoldDB" id="A0AAE0IVG0"/>
<sequence length="471" mass="53341">MAQNDIFQPKDELATAWSFDGLFQGKHKYDFCAQRRVLSRACIPKWLRLQDVFAPPVTPDFTKGSGIRILCIPSTISPRVLNTDKETWTAISTAFNLHPASLEVILDNNGAFAAYYSKDRSAANQLLQIHLLMKVPNYRVVGNFAISLTYDHPSRMTTAVIHGGMLPDRWDRCVSLLRENMHLCAHPTLLPALVFIIYRSSIEQHRAAVDKTVLDTENYTGYGSPRSFVHLHHGTVRQDDPPPPPPDVDGLTLNFEWVLKRLQSYQTVLSTLANVVRFTQEWGQFIRKCTDEFDHFLPTDDADALSMSEDILQLLELPCSQVQTAHSQIQALKERVQSQANLVFGLMSREENRISRMMAEHSAGVAVVAKRDSSAMKTIAFLTMAFLPGTFVATVLSTPFFQWSGEADEPPVTTKYFWIYCVVAIPLTLSMLVGWRVWWKYEEKTSHSEIQLAKEGTIRHLNSVNRAVLTR</sequence>
<dbReference type="EMBL" id="JAUEDM010000001">
    <property type="protein sequence ID" value="KAK3331281.1"/>
    <property type="molecule type" value="Genomic_DNA"/>
</dbReference>
<protein>
    <submittedName>
        <fullName evidence="2">Uncharacterized protein</fullName>
    </submittedName>
</protein>
<keyword evidence="1" id="KW-0472">Membrane</keyword>
<keyword evidence="1" id="KW-0812">Transmembrane</keyword>
<name>A0AAE0IVG0_9PEZI</name>
<accession>A0AAE0IVG0</accession>
<comment type="caution">
    <text evidence="2">The sequence shown here is derived from an EMBL/GenBank/DDBJ whole genome shotgun (WGS) entry which is preliminary data.</text>
</comment>
<organism evidence="2 3">
    <name type="scientific">Apodospora peruviana</name>
    <dbReference type="NCBI Taxonomy" id="516989"/>
    <lineage>
        <taxon>Eukaryota</taxon>
        <taxon>Fungi</taxon>
        <taxon>Dikarya</taxon>
        <taxon>Ascomycota</taxon>
        <taxon>Pezizomycotina</taxon>
        <taxon>Sordariomycetes</taxon>
        <taxon>Sordariomycetidae</taxon>
        <taxon>Sordariales</taxon>
        <taxon>Lasiosphaeriaceae</taxon>
        <taxon>Apodospora</taxon>
    </lineage>
</organism>
<evidence type="ECO:0000313" key="3">
    <source>
        <dbReference type="Proteomes" id="UP001283341"/>
    </source>
</evidence>
<proteinExistence type="predicted"/>